<dbReference type="RefSeq" id="WP_124738950.1">
    <property type="nucleotide sequence ID" value="NZ_CP034086.1"/>
</dbReference>
<protein>
    <submittedName>
        <fullName evidence="3">ABC transporter permease</fullName>
    </submittedName>
</protein>
<organism evidence="3 4">
    <name type="scientific">Methylocystis rosea</name>
    <dbReference type="NCBI Taxonomy" id="173366"/>
    <lineage>
        <taxon>Bacteria</taxon>
        <taxon>Pseudomonadati</taxon>
        <taxon>Pseudomonadota</taxon>
        <taxon>Alphaproteobacteria</taxon>
        <taxon>Hyphomicrobiales</taxon>
        <taxon>Methylocystaceae</taxon>
        <taxon>Methylocystis</taxon>
    </lineage>
</organism>
<feature type="region of interest" description="Disordered" evidence="2">
    <location>
        <begin position="1"/>
        <end position="36"/>
    </location>
</feature>
<accession>A0A3G8M8W3</accession>
<evidence type="ECO:0000313" key="3">
    <source>
        <dbReference type="EMBL" id="AZG77238.1"/>
    </source>
</evidence>
<dbReference type="EMBL" id="CP034086">
    <property type="protein sequence ID" value="AZG77238.1"/>
    <property type="molecule type" value="Genomic_DNA"/>
</dbReference>
<dbReference type="Gene3D" id="1.20.5.340">
    <property type="match status" value="1"/>
</dbReference>
<dbReference type="AlphaFoldDB" id="A0A3G8M8W3"/>
<name>A0A3G8M8W3_9HYPH</name>
<dbReference type="SUPFAM" id="SSF57997">
    <property type="entry name" value="Tropomyosin"/>
    <property type="match status" value="1"/>
</dbReference>
<keyword evidence="1" id="KW-0175">Coiled coil</keyword>
<sequence length="173" mass="18581">MDSLDLDQVMDEIIPRGDNRPLAPPAPNYPVRQRPRATDDATAALDLVSQAAAAIKELEKQSAQAVARAHSAANAVREKLERAEDRGDRAEAALRKSESEAAELSAALIQTRKDLEGVQSQLAARQAELAAMEQRAIAAEKRASESDASVQRIVDAIRTQLPVKVAEQAKPAA</sequence>
<feature type="compositionally biased region" description="Acidic residues" evidence="2">
    <location>
        <begin position="1"/>
        <end position="10"/>
    </location>
</feature>
<gene>
    <name evidence="3" type="ORF">EHO51_11085</name>
</gene>
<feature type="coiled-coil region" evidence="1">
    <location>
        <begin position="41"/>
        <end position="142"/>
    </location>
</feature>
<proteinExistence type="predicted"/>
<evidence type="ECO:0000256" key="2">
    <source>
        <dbReference type="SAM" id="MobiDB-lite"/>
    </source>
</evidence>
<dbReference type="Proteomes" id="UP000273982">
    <property type="component" value="Chromosome"/>
</dbReference>
<evidence type="ECO:0000256" key="1">
    <source>
        <dbReference type="SAM" id="Coils"/>
    </source>
</evidence>
<reference evidence="3 4" key="1">
    <citation type="submission" date="2018-11" db="EMBL/GenBank/DDBJ databases">
        <title>Genome squencing of methanotrophic bacteria isolated from alkaline groundwater in Korea.</title>
        <authorList>
            <person name="Nguyen L.N."/>
        </authorList>
    </citation>
    <scope>NUCLEOTIDE SEQUENCE [LARGE SCALE GENOMIC DNA]</scope>
    <source>
        <strain evidence="3 4">GW6</strain>
    </source>
</reference>
<dbReference type="KEGG" id="mros:EHO51_11085"/>
<evidence type="ECO:0000313" key="4">
    <source>
        <dbReference type="Proteomes" id="UP000273982"/>
    </source>
</evidence>